<proteinExistence type="predicted"/>
<dbReference type="CAZy" id="CBM50">
    <property type="family name" value="Carbohydrate-Binding Module Family 50"/>
</dbReference>
<dbReference type="CDD" id="cd00118">
    <property type="entry name" value="LysM"/>
    <property type="match status" value="1"/>
</dbReference>
<dbReference type="HOGENOM" id="CLU_1127620_0_0_0"/>
<dbReference type="AlphaFoldDB" id="D7BCQ7"/>
<dbReference type="PANTHER" id="PTHR34606:SF15">
    <property type="entry name" value="BON DOMAIN-CONTAINING PROTEIN"/>
    <property type="match status" value="1"/>
</dbReference>
<feature type="domain" description="BON" evidence="1">
    <location>
        <begin position="4"/>
        <end position="73"/>
    </location>
</feature>
<dbReference type="Gene3D" id="3.30.1340.30">
    <property type="match status" value="1"/>
</dbReference>
<dbReference type="SUPFAM" id="SSF54106">
    <property type="entry name" value="LysM domain"/>
    <property type="match status" value="1"/>
</dbReference>
<reference evidence="3 4" key="1">
    <citation type="journal article" date="2010" name="Stand. Genomic Sci.">
        <title>Complete genome sequence of Meiothermus silvanus type strain (VI-R2).</title>
        <authorList>
            <person name="Sikorski J."/>
            <person name="Tindall B.J."/>
            <person name="Lowry S."/>
            <person name="Lucas S."/>
            <person name="Nolan M."/>
            <person name="Copeland A."/>
            <person name="Glavina Del Rio T."/>
            <person name="Tice H."/>
            <person name="Cheng J.F."/>
            <person name="Han C."/>
            <person name="Pitluck S."/>
            <person name="Liolios K."/>
            <person name="Ivanova N."/>
            <person name="Mavromatis K."/>
            <person name="Mikhailova N."/>
            <person name="Pati A."/>
            <person name="Goodwin L."/>
            <person name="Chen A."/>
            <person name="Palaniappan K."/>
            <person name="Land M."/>
            <person name="Hauser L."/>
            <person name="Chang Y.J."/>
            <person name="Jeffries C.D."/>
            <person name="Rohde M."/>
            <person name="Goker M."/>
            <person name="Woyke T."/>
            <person name="Bristow J."/>
            <person name="Eisen J.A."/>
            <person name="Markowitz V."/>
            <person name="Hugenholtz P."/>
            <person name="Kyrpides N.C."/>
            <person name="Klenk H.P."/>
            <person name="Lapidus A."/>
        </authorList>
    </citation>
    <scope>NUCLEOTIDE SEQUENCE [LARGE SCALE GENOMIC DNA]</scope>
    <source>
        <strain evidence="4">ATCC 700542 / DSM 9946 / VI-R2</strain>
    </source>
</reference>
<dbReference type="KEGG" id="msv:Mesil_2795"/>
<evidence type="ECO:0000259" key="2">
    <source>
        <dbReference type="PROSITE" id="PS51782"/>
    </source>
</evidence>
<protein>
    <submittedName>
        <fullName evidence="3">Peptidoglycan-binding lysin domain protein</fullName>
    </submittedName>
</protein>
<dbReference type="PROSITE" id="PS50914">
    <property type="entry name" value="BON"/>
    <property type="match status" value="2"/>
</dbReference>
<sequence>MWPFGKSIAQRAQEAIDSMNVFQGLGLRVSEQNGVLSVSGAVPNKNYLRAIEAAVGGIKGIQSVDTSGVIVAQQEVSDADIAQAEEEVRRATESSALAKQVLAALEANGELKDDPIDVLQKGSGVVLRGAVDSQHEFNLAVQLAKSAGATDVDTQGLQVHPGAKAKFATQQSGSGYTNVPDEWYTVQPGDTLSQIALKFYGDGSRESYMKIAKANNIQDPDLIRVGQKLQIPR</sequence>
<dbReference type="InterPro" id="IPR051686">
    <property type="entry name" value="Lipoprotein_DolP"/>
</dbReference>
<feature type="domain" description="BON" evidence="1">
    <location>
        <begin position="93"/>
        <end position="161"/>
    </location>
</feature>
<accession>D7BCQ7</accession>
<dbReference type="SMART" id="SM00257">
    <property type="entry name" value="LysM"/>
    <property type="match status" value="1"/>
</dbReference>
<evidence type="ECO:0000259" key="1">
    <source>
        <dbReference type="PROSITE" id="PS50914"/>
    </source>
</evidence>
<gene>
    <name evidence="3" type="ordered locus">Mesil_2795</name>
</gene>
<name>D7BCQ7_ALLS1</name>
<dbReference type="Pfam" id="PF01476">
    <property type="entry name" value="LysM"/>
    <property type="match status" value="1"/>
</dbReference>
<keyword evidence="4" id="KW-1185">Reference proteome</keyword>
<dbReference type="InterPro" id="IPR007055">
    <property type="entry name" value="BON_dom"/>
</dbReference>
<dbReference type="eggNOG" id="COG1652">
    <property type="taxonomic scope" value="Bacteria"/>
</dbReference>
<dbReference type="OrthoDB" id="9787225at2"/>
<evidence type="ECO:0000313" key="4">
    <source>
        <dbReference type="Proteomes" id="UP000001916"/>
    </source>
</evidence>
<dbReference type="RefSeq" id="WP_013159175.1">
    <property type="nucleotide sequence ID" value="NC_014212.1"/>
</dbReference>
<dbReference type="InterPro" id="IPR014004">
    <property type="entry name" value="Transpt-assoc_nodulatn_dom_bac"/>
</dbReference>
<evidence type="ECO:0000313" key="3">
    <source>
        <dbReference type="EMBL" id="ADH64640.1"/>
    </source>
</evidence>
<dbReference type="PROSITE" id="PS51782">
    <property type="entry name" value="LYSM"/>
    <property type="match status" value="1"/>
</dbReference>
<dbReference type="eggNOG" id="COG2823">
    <property type="taxonomic scope" value="Bacteria"/>
</dbReference>
<feature type="domain" description="LysM" evidence="2">
    <location>
        <begin position="182"/>
        <end position="231"/>
    </location>
</feature>
<dbReference type="Gene3D" id="3.10.350.10">
    <property type="entry name" value="LysM domain"/>
    <property type="match status" value="1"/>
</dbReference>
<dbReference type="Proteomes" id="UP000001916">
    <property type="component" value="Chromosome"/>
</dbReference>
<dbReference type="InterPro" id="IPR018392">
    <property type="entry name" value="LysM"/>
</dbReference>
<organism evidence="3 4">
    <name type="scientific">Allomeiothermus silvanus (strain ATCC 700542 / DSM 9946 / NBRC 106475 / NCIMB 13440 / VI-R2)</name>
    <name type="common">Thermus silvanus</name>
    <dbReference type="NCBI Taxonomy" id="526227"/>
    <lineage>
        <taxon>Bacteria</taxon>
        <taxon>Thermotogati</taxon>
        <taxon>Deinococcota</taxon>
        <taxon>Deinococci</taxon>
        <taxon>Thermales</taxon>
        <taxon>Thermaceae</taxon>
        <taxon>Allomeiothermus</taxon>
    </lineage>
</organism>
<dbReference type="PANTHER" id="PTHR34606">
    <property type="entry name" value="BON DOMAIN-CONTAINING PROTEIN"/>
    <property type="match status" value="1"/>
</dbReference>
<dbReference type="Pfam" id="PF04972">
    <property type="entry name" value="BON"/>
    <property type="match status" value="2"/>
</dbReference>
<dbReference type="STRING" id="526227.Mesil_2795"/>
<dbReference type="InterPro" id="IPR036779">
    <property type="entry name" value="LysM_dom_sf"/>
</dbReference>
<dbReference type="EMBL" id="CP002042">
    <property type="protein sequence ID" value="ADH64640.1"/>
    <property type="molecule type" value="Genomic_DNA"/>
</dbReference>
<dbReference type="SMART" id="SM00749">
    <property type="entry name" value="BON"/>
    <property type="match status" value="2"/>
</dbReference>